<evidence type="ECO:0000256" key="11">
    <source>
        <dbReference type="SAM" id="MobiDB-lite"/>
    </source>
</evidence>
<keyword evidence="9 12" id="KW-0472">Membrane</keyword>
<comment type="subcellular location">
    <subcellularLocation>
        <location evidence="1">Cell membrane</location>
        <topology evidence="1">Multi-pass membrane protein</topology>
    </subcellularLocation>
</comment>
<feature type="transmembrane region" description="Helical" evidence="12">
    <location>
        <begin position="160"/>
        <end position="182"/>
    </location>
</feature>
<evidence type="ECO:0000256" key="6">
    <source>
        <dbReference type="ARBA" id="ARBA00022692"/>
    </source>
</evidence>
<feature type="transmembrane region" description="Helical" evidence="12">
    <location>
        <begin position="130"/>
        <end position="148"/>
    </location>
</feature>
<keyword evidence="7 12" id="KW-1133">Transmembrane helix</keyword>
<evidence type="ECO:0000256" key="12">
    <source>
        <dbReference type="SAM" id="Phobius"/>
    </source>
</evidence>
<feature type="transmembrane region" description="Helical" evidence="12">
    <location>
        <begin position="319"/>
        <end position="337"/>
    </location>
</feature>
<sequence length="403" mass="44661">MGDESDDQKIKSQLHIEVVIVEQPINDDHTITKLQSEIVIKRSLSLTPILKRLHAGYFRVTLSLCGQALLWKTLRESPPSDAHPIRRLFLQFPFTAFALLWSIALFTLALLSLLYILRCLLHLQRVKSEFLHNVGVNYLFAPLISWLLLLQSSPFIAPESTYYCVLWWVFVVPVIILDVKIYGQWFTKGKRLVSVAANPTSQMSVIGNFVAASAAAQMGWRETAICMFSLGMAHYLVLFVTLYQRLAGSASNNLPAMLRPVFFLYIAAPSVASLAWDAISGTFDNGAKMLFFLSLFLFTSLVSRPTLFRKAMRKFSLAWWAYSFPLTVLALASAEYAQEVNGGVARVMMLVFLVLSVLVALALMAFTAFNINVLLLDSDPKPSSDGGGQGGGDLDSTSPSVSS</sequence>
<accession>A0AAD9U7R6</accession>
<dbReference type="Gene3D" id="1.50.10.150">
    <property type="entry name" value="Voltage-dependent anion channel"/>
    <property type="match status" value="1"/>
</dbReference>
<dbReference type="InterPro" id="IPR038665">
    <property type="entry name" value="Voltage-dep_anion_channel_sf"/>
</dbReference>
<evidence type="ECO:0000256" key="2">
    <source>
        <dbReference type="ARBA" id="ARBA00007808"/>
    </source>
</evidence>
<dbReference type="PANTHER" id="PTHR31269:SF22">
    <property type="entry name" value="OS01G0247700 PROTEIN"/>
    <property type="match status" value="1"/>
</dbReference>
<dbReference type="AlphaFoldDB" id="A0AAD9U7R6"/>
<feature type="transmembrane region" description="Helical" evidence="12">
    <location>
        <begin position="256"/>
        <end position="277"/>
    </location>
</feature>
<comment type="subunit">
    <text evidence="3">Homotrimer.</text>
</comment>
<dbReference type="PANTHER" id="PTHR31269">
    <property type="entry name" value="S-TYPE ANION CHANNEL SLAH3"/>
    <property type="match status" value="1"/>
</dbReference>
<comment type="function">
    <text evidence="10">Slow, weak voltage-dependent S-type anion efflux channel involved in maintenance of anion homeostasis.</text>
</comment>
<dbReference type="GO" id="GO:0006873">
    <property type="term" value="P:intracellular monoatomic ion homeostasis"/>
    <property type="evidence" value="ECO:0007669"/>
    <property type="project" value="InterPro"/>
</dbReference>
<keyword evidence="6 12" id="KW-0812">Transmembrane</keyword>
<name>A0AAD9U7R6_9ROSI</name>
<protein>
    <submittedName>
        <fullName evidence="13">Uncharacterized protein</fullName>
    </submittedName>
</protein>
<evidence type="ECO:0000256" key="9">
    <source>
        <dbReference type="ARBA" id="ARBA00023136"/>
    </source>
</evidence>
<dbReference type="FunFam" id="1.50.10.150:FF:000003">
    <property type="entry name" value="S-type anion channel SLAH1"/>
    <property type="match status" value="1"/>
</dbReference>
<feature type="region of interest" description="Disordered" evidence="11">
    <location>
        <begin position="382"/>
        <end position="403"/>
    </location>
</feature>
<evidence type="ECO:0000256" key="1">
    <source>
        <dbReference type="ARBA" id="ARBA00004651"/>
    </source>
</evidence>
<comment type="similarity">
    <text evidence="2">Belongs to the SLAC1 S-type anion channel family.</text>
</comment>
<dbReference type="EMBL" id="JANJYI010000005">
    <property type="protein sequence ID" value="KAK2649432.1"/>
    <property type="molecule type" value="Genomic_DNA"/>
</dbReference>
<proteinExistence type="inferred from homology"/>
<evidence type="ECO:0000256" key="8">
    <source>
        <dbReference type="ARBA" id="ARBA00023065"/>
    </source>
</evidence>
<evidence type="ECO:0000313" key="14">
    <source>
        <dbReference type="Proteomes" id="UP001280121"/>
    </source>
</evidence>
<dbReference type="InterPro" id="IPR030183">
    <property type="entry name" value="SLAC/SLAH"/>
</dbReference>
<organism evidence="13 14">
    <name type="scientific">Dipteronia dyeriana</name>
    <dbReference type="NCBI Taxonomy" id="168575"/>
    <lineage>
        <taxon>Eukaryota</taxon>
        <taxon>Viridiplantae</taxon>
        <taxon>Streptophyta</taxon>
        <taxon>Embryophyta</taxon>
        <taxon>Tracheophyta</taxon>
        <taxon>Spermatophyta</taxon>
        <taxon>Magnoliopsida</taxon>
        <taxon>eudicotyledons</taxon>
        <taxon>Gunneridae</taxon>
        <taxon>Pentapetalae</taxon>
        <taxon>rosids</taxon>
        <taxon>malvids</taxon>
        <taxon>Sapindales</taxon>
        <taxon>Sapindaceae</taxon>
        <taxon>Hippocastanoideae</taxon>
        <taxon>Acereae</taxon>
        <taxon>Dipteronia</taxon>
    </lineage>
</organism>
<feature type="transmembrane region" description="Helical" evidence="12">
    <location>
        <begin position="289"/>
        <end position="307"/>
    </location>
</feature>
<dbReference type="InterPro" id="IPR004695">
    <property type="entry name" value="SLAC1/Mae1/Ssu1/TehA"/>
</dbReference>
<feature type="transmembrane region" description="Helical" evidence="12">
    <location>
        <begin position="94"/>
        <end position="118"/>
    </location>
</feature>
<dbReference type="Proteomes" id="UP001280121">
    <property type="component" value="Unassembled WGS sequence"/>
</dbReference>
<gene>
    <name evidence="13" type="ORF">Ddye_016921</name>
</gene>
<reference evidence="13" key="1">
    <citation type="journal article" date="2023" name="Plant J.">
        <title>Genome sequences and population genomics provide insights into the demographic history, inbreeding, and mutation load of two 'living fossil' tree species of Dipteronia.</title>
        <authorList>
            <person name="Feng Y."/>
            <person name="Comes H.P."/>
            <person name="Chen J."/>
            <person name="Zhu S."/>
            <person name="Lu R."/>
            <person name="Zhang X."/>
            <person name="Li P."/>
            <person name="Qiu J."/>
            <person name="Olsen K.M."/>
            <person name="Qiu Y."/>
        </authorList>
    </citation>
    <scope>NUCLEOTIDE SEQUENCE</scope>
    <source>
        <strain evidence="13">KIB01</strain>
    </source>
</reference>
<keyword evidence="14" id="KW-1185">Reference proteome</keyword>
<evidence type="ECO:0000313" key="13">
    <source>
        <dbReference type="EMBL" id="KAK2649432.1"/>
    </source>
</evidence>
<keyword evidence="5" id="KW-1003">Cell membrane</keyword>
<feature type="transmembrane region" description="Helical" evidence="12">
    <location>
        <begin position="349"/>
        <end position="375"/>
    </location>
</feature>
<evidence type="ECO:0000256" key="3">
    <source>
        <dbReference type="ARBA" id="ARBA00011233"/>
    </source>
</evidence>
<evidence type="ECO:0000256" key="4">
    <source>
        <dbReference type="ARBA" id="ARBA00022448"/>
    </source>
</evidence>
<dbReference type="CDD" id="cd09323">
    <property type="entry name" value="TDT_SLAC1_like"/>
    <property type="match status" value="1"/>
</dbReference>
<dbReference type="Pfam" id="PF03595">
    <property type="entry name" value="SLAC1"/>
    <property type="match status" value="1"/>
</dbReference>
<keyword evidence="4" id="KW-0813">Transport</keyword>
<dbReference type="GO" id="GO:0005886">
    <property type="term" value="C:plasma membrane"/>
    <property type="evidence" value="ECO:0007669"/>
    <property type="project" value="UniProtKB-SubCell"/>
</dbReference>
<evidence type="ECO:0000256" key="10">
    <source>
        <dbReference type="ARBA" id="ARBA00054248"/>
    </source>
</evidence>
<feature type="transmembrane region" description="Helical" evidence="12">
    <location>
        <begin position="224"/>
        <end position="244"/>
    </location>
</feature>
<evidence type="ECO:0000256" key="7">
    <source>
        <dbReference type="ARBA" id="ARBA00022989"/>
    </source>
</evidence>
<comment type="caution">
    <text evidence="13">The sequence shown here is derived from an EMBL/GenBank/DDBJ whole genome shotgun (WGS) entry which is preliminary data.</text>
</comment>
<dbReference type="GO" id="GO:0008308">
    <property type="term" value="F:voltage-gated monoatomic anion channel activity"/>
    <property type="evidence" value="ECO:0007669"/>
    <property type="project" value="InterPro"/>
</dbReference>
<evidence type="ECO:0000256" key="5">
    <source>
        <dbReference type="ARBA" id="ARBA00022475"/>
    </source>
</evidence>
<keyword evidence="8" id="KW-0406">Ion transport</keyword>